<dbReference type="Gene3D" id="1.20.120.1760">
    <property type="match status" value="1"/>
</dbReference>
<organism evidence="4 5">
    <name type="scientific">Candidatus Jorgensenbacteria bacterium GW2011_GWA2_45_13</name>
    <dbReference type="NCBI Taxonomy" id="1618662"/>
    <lineage>
        <taxon>Bacteria</taxon>
        <taxon>Candidatus Joergenseniibacteriota</taxon>
    </lineage>
</organism>
<dbReference type="PROSITE" id="PS00379">
    <property type="entry name" value="CDP_ALCOHOL_P_TRANSF"/>
    <property type="match status" value="1"/>
</dbReference>
<feature type="transmembrane region" description="Helical" evidence="3">
    <location>
        <begin position="37"/>
        <end position="53"/>
    </location>
</feature>
<comment type="similarity">
    <text evidence="2">Belongs to the CDP-alcohol phosphatidyltransferase class-I family.</text>
</comment>
<reference evidence="4 5" key="1">
    <citation type="journal article" date="2015" name="Nature">
        <title>rRNA introns, odd ribosomes, and small enigmatic genomes across a large radiation of phyla.</title>
        <authorList>
            <person name="Brown C.T."/>
            <person name="Hug L.A."/>
            <person name="Thomas B.C."/>
            <person name="Sharon I."/>
            <person name="Castelle C.J."/>
            <person name="Singh A."/>
            <person name="Wilkins M.J."/>
            <person name="Williams K.H."/>
            <person name="Banfield J.F."/>
        </authorList>
    </citation>
    <scope>NUCLEOTIDE SEQUENCE [LARGE SCALE GENOMIC DNA]</scope>
</reference>
<evidence type="ECO:0000313" key="5">
    <source>
        <dbReference type="Proteomes" id="UP000033966"/>
    </source>
</evidence>
<dbReference type="GO" id="GO:0016020">
    <property type="term" value="C:membrane"/>
    <property type="evidence" value="ECO:0007669"/>
    <property type="project" value="InterPro"/>
</dbReference>
<dbReference type="AlphaFoldDB" id="A0A0G1L2Q2"/>
<feature type="transmembrane region" description="Helical" evidence="3">
    <location>
        <begin position="129"/>
        <end position="151"/>
    </location>
</feature>
<keyword evidence="3" id="KW-0472">Membrane</keyword>
<evidence type="ECO:0000256" key="3">
    <source>
        <dbReference type="SAM" id="Phobius"/>
    </source>
</evidence>
<comment type="caution">
    <text evidence="4">The sequence shown here is derived from an EMBL/GenBank/DDBJ whole genome shotgun (WGS) entry which is preliminary data.</text>
</comment>
<keyword evidence="3" id="KW-0812">Transmembrane</keyword>
<feature type="transmembrane region" description="Helical" evidence="3">
    <location>
        <begin position="97"/>
        <end position="117"/>
    </location>
</feature>
<dbReference type="Proteomes" id="UP000033966">
    <property type="component" value="Unassembled WGS sequence"/>
</dbReference>
<protein>
    <submittedName>
        <fullName evidence="4">CDP-alcohol phosphatidyltransferase</fullName>
    </submittedName>
</protein>
<keyword evidence="1 2" id="KW-0808">Transferase</keyword>
<dbReference type="InterPro" id="IPR048254">
    <property type="entry name" value="CDP_ALCOHOL_P_TRANSF_CS"/>
</dbReference>
<gene>
    <name evidence="4" type="ORF">UW92_C0041G0007</name>
</gene>
<dbReference type="Pfam" id="PF01066">
    <property type="entry name" value="CDP-OH_P_transf"/>
    <property type="match status" value="1"/>
</dbReference>
<name>A0A0G1L2Q2_9BACT</name>
<sequence>MQIYFRALPDGLMPNHITWARTILTVAWLPFAIYHPALWQIGLFAIIYFLDLLDGAMARLKDHVTYRGTYLDHAGDKFSNIAIILSIYGATGYRFDFLLFFVWWDMATAVLVVLEIWTKNKTAIFIRPFFELVVKSVLWALLLFKVLPFVIN</sequence>
<dbReference type="GO" id="GO:0008654">
    <property type="term" value="P:phospholipid biosynthetic process"/>
    <property type="evidence" value="ECO:0007669"/>
    <property type="project" value="InterPro"/>
</dbReference>
<dbReference type="EMBL" id="LCKF01000041">
    <property type="protein sequence ID" value="KKT90266.1"/>
    <property type="molecule type" value="Genomic_DNA"/>
</dbReference>
<proteinExistence type="inferred from homology"/>
<dbReference type="GO" id="GO:0016780">
    <property type="term" value="F:phosphotransferase activity, for other substituted phosphate groups"/>
    <property type="evidence" value="ECO:0007669"/>
    <property type="project" value="InterPro"/>
</dbReference>
<dbReference type="InterPro" id="IPR000462">
    <property type="entry name" value="CDP-OH_P_trans"/>
</dbReference>
<dbReference type="InterPro" id="IPR043130">
    <property type="entry name" value="CDP-OH_PTrfase_TM_dom"/>
</dbReference>
<evidence type="ECO:0000313" key="4">
    <source>
        <dbReference type="EMBL" id="KKT90266.1"/>
    </source>
</evidence>
<evidence type="ECO:0000256" key="1">
    <source>
        <dbReference type="ARBA" id="ARBA00022679"/>
    </source>
</evidence>
<evidence type="ECO:0000256" key="2">
    <source>
        <dbReference type="RuleBase" id="RU003750"/>
    </source>
</evidence>
<accession>A0A0G1L2Q2</accession>
<keyword evidence="3" id="KW-1133">Transmembrane helix</keyword>